<dbReference type="InterPro" id="IPR044174">
    <property type="entry name" value="BC10-like"/>
</dbReference>
<dbReference type="EMBL" id="SIDB01000011">
    <property type="protein sequence ID" value="KAI3426374.1"/>
    <property type="molecule type" value="Genomic_DNA"/>
</dbReference>
<sequence length="431" mass="45814">MSPNGGVRSHLVVFFLALCLVGAAELMVLTWHDLARISEARHAAYEAAVGIAGAAPAAAEVTPKVALMFLIRTDIPTEPLWRLFLDSAAEAVRKATGGGDGSSGSSAWERLFSVYVHPSPAGHRLPPDSLFAGREVEGGVTARWGNHSMIDAERALLQAALADPLNQRFVLLSETCIPVYSGPAVHSQLLSEARSRVNACRNASDPSDDSKRNVWRWPPAMAAVNISKGTWRKSGQWFMLTRRHAEVVVQDEVVDQAFRQHCWVAQDWNERFCVSDEHYVPTLLAWSGMETETTCSSSVTYTEWRGHAPHPTTFTDATAAVLAQLRGGCNGSALEAASVEAVGRLLASDQQQGKDSLPEICSTPSEVGIFEVAHNTCRDANGKFSWKKFFFEAPGSASPHSGSGVAGAPGAGAVTGAAAAAAATPPSAGGQ</sequence>
<dbReference type="PANTHER" id="PTHR31042">
    <property type="entry name" value="CORE-2/I-BRANCHING BETA-1,6-N-ACETYLGLUCOSAMINYLTRANSFERASE FAMILY PROTEIN-RELATED"/>
    <property type="match status" value="1"/>
</dbReference>
<evidence type="ECO:0000313" key="7">
    <source>
        <dbReference type="EMBL" id="KAI3426374.1"/>
    </source>
</evidence>
<proteinExistence type="predicted"/>
<dbReference type="PANTHER" id="PTHR31042:SF145">
    <property type="entry name" value="CORE-2_I-BRANCHING BETA-1,6-N-ACETYLGLUCOSAMINYLTRANSFERASE FAMILY PROTEIN"/>
    <property type="match status" value="1"/>
</dbReference>
<comment type="caution">
    <text evidence="7">The sequence shown here is derived from an EMBL/GenBank/DDBJ whole genome shotgun (WGS) entry which is preliminary data.</text>
</comment>
<feature type="signal peptide" evidence="6">
    <location>
        <begin position="1"/>
        <end position="23"/>
    </location>
</feature>
<dbReference type="Proteomes" id="UP001055712">
    <property type="component" value="Unassembled WGS sequence"/>
</dbReference>
<organism evidence="7 8">
    <name type="scientific">Chlorella vulgaris</name>
    <name type="common">Green alga</name>
    <dbReference type="NCBI Taxonomy" id="3077"/>
    <lineage>
        <taxon>Eukaryota</taxon>
        <taxon>Viridiplantae</taxon>
        <taxon>Chlorophyta</taxon>
        <taxon>core chlorophytes</taxon>
        <taxon>Trebouxiophyceae</taxon>
        <taxon>Chlorellales</taxon>
        <taxon>Chlorellaceae</taxon>
        <taxon>Chlorella clade</taxon>
        <taxon>Chlorella</taxon>
    </lineage>
</organism>
<gene>
    <name evidence="7" type="ORF">D9Q98_008746</name>
</gene>
<reference evidence="7" key="2">
    <citation type="submission" date="2020-11" db="EMBL/GenBank/DDBJ databases">
        <authorList>
            <person name="Cecchin M."/>
            <person name="Marcolungo L."/>
            <person name="Rossato M."/>
            <person name="Girolomoni L."/>
            <person name="Cosentino E."/>
            <person name="Cuine S."/>
            <person name="Li-Beisson Y."/>
            <person name="Delledonne M."/>
            <person name="Ballottari M."/>
        </authorList>
    </citation>
    <scope>NUCLEOTIDE SEQUENCE</scope>
    <source>
        <strain evidence="7">211/11P</strain>
        <tissue evidence="7">Whole cell</tissue>
    </source>
</reference>
<keyword evidence="4" id="KW-0472">Membrane</keyword>
<dbReference type="OrthoDB" id="191334at2759"/>
<evidence type="ECO:0000256" key="3">
    <source>
        <dbReference type="ARBA" id="ARBA00022679"/>
    </source>
</evidence>
<evidence type="ECO:0000256" key="4">
    <source>
        <dbReference type="ARBA" id="ARBA00023136"/>
    </source>
</evidence>
<reference evidence="7" key="1">
    <citation type="journal article" date="2019" name="Plant J.">
        <title>Chlorella vulgaris genome assembly and annotation reveals the molecular basis for metabolic acclimation to high light conditions.</title>
        <authorList>
            <person name="Cecchin M."/>
            <person name="Marcolungo L."/>
            <person name="Rossato M."/>
            <person name="Girolomoni L."/>
            <person name="Cosentino E."/>
            <person name="Cuine S."/>
            <person name="Li-Beisson Y."/>
            <person name="Delledonne M."/>
            <person name="Ballottari M."/>
        </authorList>
    </citation>
    <scope>NUCLEOTIDE SEQUENCE</scope>
    <source>
        <strain evidence="7">211/11P</strain>
    </source>
</reference>
<evidence type="ECO:0000313" key="8">
    <source>
        <dbReference type="Proteomes" id="UP001055712"/>
    </source>
</evidence>
<dbReference type="GO" id="GO:0016757">
    <property type="term" value="F:glycosyltransferase activity"/>
    <property type="evidence" value="ECO:0007669"/>
    <property type="project" value="UniProtKB-KW"/>
</dbReference>
<accession>A0A9D4YU89</accession>
<dbReference type="Pfam" id="PF02485">
    <property type="entry name" value="Branch"/>
    <property type="match status" value="1"/>
</dbReference>
<dbReference type="InterPro" id="IPR003406">
    <property type="entry name" value="Glyco_trans_14"/>
</dbReference>
<keyword evidence="2" id="KW-0328">Glycosyltransferase</keyword>
<dbReference type="GO" id="GO:0016020">
    <property type="term" value="C:membrane"/>
    <property type="evidence" value="ECO:0007669"/>
    <property type="project" value="UniProtKB-SubCell"/>
</dbReference>
<evidence type="ECO:0000256" key="5">
    <source>
        <dbReference type="ARBA" id="ARBA00023180"/>
    </source>
</evidence>
<feature type="chain" id="PRO_5039392491" evidence="6">
    <location>
        <begin position="24"/>
        <end position="431"/>
    </location>
</feature>
<keyword evidence="6" id="KW-0732">Signal</keyword>
<keyword evidence="3" id="KW-0808">Transferase</keyword>
<comment type="subcellular location">
    <subcellularLocation>
        <location evidence="1">Membrane</location>
        <topology evidence="1">Single-pass type II membrane protein</topology>
    </subcellularLocation>
</comment>
<evidence type="ECO:0000256" key="6">
    <source>
        <dbReference type="SAM" id="SignalP"/>
    </source>
</evidence>
<evidence type="ECO:0000256" key="2">
    <source>
        <dbReference type="ARBA" id="ARBA00022676"/>
    </source>
</evidence>
<dbReference type="AlphaFoldDB" id="A0A9D4YU89"/>
<keyword evidence="8" id="KW-1185">Reference proteome</keyword>
<keyword evidence="5" id="KW-0325">Glycoprotein</keyword>
<name>A0A9D4YU89_CHLVU</name>
<evidence type="ECO:0000256" key="1">
    <source>
        <dbReference type="ARBA" id="ARBA00004606"/>
    </source>
</evidence>
<protein>
    <submittedName>
        <fullName evidence="7">Uncharacterized protein</fullName>
    </submittedName>
</protein>